<protein>
    <submittedName>
        <fullName evidence="2">Uncharacterized protein</fullName>
    </submittedName>
</protein>
<dbReference type="Proteomes" id="UP001529510">
    <property type="component" value="Unassembled WGS sequence"/>
</dbReference>
<name>A0ABD0QI69_CIRMR</name>
<dbReference type="AlphaFoldDB" id="A0ABD0QI69"/>
<sequence>QMPYWQIFLYVLISLLLLFLPPLLYFCFCKMFRSLRNTFCPAIQLPYHIQE</sequence>
<keyword evidence="1" id="KW-0472">Membrane</keyword>
<comment type="caution">
    <text evidence="2">The sequence shown here is derived from an EMBL/GenBank/DDBJ whole genome shotgun (WGS) entry which is preliminary data.</text>
</comment>
<keyword evidence="1" id="KW-1133">Transmembrane helix</keyword>
<organism evidence="2 3">
    <name type="scientific">Cirrhinus mrigala</name>
    <name type="common">Mrigala</name>
    <dbReference type="NCBI Taxonomy" id="683832"/>
    <lineage>
        <taxon>Eukaryota</taxon>
        <taxon>Metazoa</taxon>
        <taxon>Chordata</taxon>
        <taxon>Craniata</taxon>
        <taxon>Vertebrata</taxon>
        <taxon>Euteleostomi</taxon>
        <taxon>Actinopterygii</taxon>
        <taxon>Neopterygii</taxon>
        <taxon>Teleostei</taxon>
        <taxon>Ostariophysi</taxon>
        <taxon>Cypriniformes</taxon>
        <taxon>Cyprinidae</taxon>
        <taxon>Labeoninae</taxon>
        <taxon>Labeonini</taxon>
        <taxon>Cirrhinus</taxon>
    </lineage>
</organism>
<feature type="transmembrane region" description="Helical" evidence="1">
    <location>
        <begin position="6"/>
        <end position="28"/>
    </location>
</feature>
<feature type="non-terminal residue" evidence="2">
    <location>
        <position position="51"/>
    </location>
</feature>
<keyword evidence="1" id="KW-0812">Transmembrane</keyword>
<feature type="non-terminal residue" evidence="2">
    <location>
        <position position="1"/>
    </location>
</feature>
<keyword evidence="3" id="KW-1185">Reference proteome</keyword>
<evidence type="ECO:0000313" key="2">
    <source>
        <dbReference type="EMBL" id="KAL0185388.1"/>
    </source>
</evidence>
<accession>A0ABD0QI69</accession>
<proteinExistence type="predicted"/>
<gene>
    <name evidence="2" type="ORF">M9458_021085</name>
</gene>
<evidence type="ECO:0000256" key="1">
    <source>
        <dbReference type="SAM" id="Phobius"/>
    </source>
</evidence>
<dbReference type="EMBL" id="JAMKFB020000009">
    <property type="protein sequence ID" value="KAL0185388.1"/>
    <property type="molecule type" value="Genomic_DNA"/>
</dbReference>
<evidence type="ECO:0000313" key="3">
    <source>
        <dbReference type="Proteomes" id="UP001529510"/>
    </source>
</evidence>
<reference evidence="2 3" key="1">
    <citation type="submission" date="2024-05" db="EMBL/GenBank/DDBJ databases">
        <title>Genome sequencing and assembly of Indian major carp, Cirrhinus mrigala (Hamilton, 1822).</title>
        <authorList>
            <person name="Mohindra V."/>
            <person name="Chowdhury L.M."/>
            <person name="Lal K."/>
            <person name="Jena J.K."/>
        </authorList>
    </citation>
    <scope>NUCLEOTIDE SEQUENCE [LARGE SCALE GENOMIC DNA]</scope>
    <source>
        <strain evidence="2">CM1030</strain>
        <tissue evidence="2">Blood</tissue>
    </source>
</reference>